<dbReference type="GO" id="GO:0030246">
    <property type="term" value="F:carbohydrate binding"/>
    <property type="evidence" value="ECO:0007669"/>
    <property type="project" value="UniProtKB-KW"/>
</dbReference>
<dbReference type="Gene3D" id="3.10.100.10">
    <property type="entry name" value="Mannose-Binding Protein A, subunit A"/>
    <property type="match status" value="1"/>
</dbReference>
<dbReference type="PANTHER" id="PTHR22803">
    <property type="entry name" value="MANNOSE, PHOSPHOLIPASE, LECTIN RECEPTOR RELATED"/>
    <property type="match status" value="1"/>
</dbReference>
<evidence type="ECO:0000256" key="1">
    <source>
        <dbReference type="ARBA" id="ARBA00022734"/>
    </source>
</evidence>
<organism evidence="3 4">
    <name type="scientific">Silurus meridionalis</name>
    <name type="common">Southern catfish</name>
    <name type="synonym">Silurus soldatovi meridionalis</name>
    <dbReference type="NCBI Taxonomy" id="175797"/>
    <lineage>
        <taxon>Eukaryota</taxon>
        <taxon>Metazoa</taxon>
        <taxon>Chordata</taxon>
        <taxon>Craniata</taxon>
        <taxon>Vertebrata</taxon>
        <taxon>Euteleostomi</taxon>
        <taxon>Actinopterygii</taxon>
        <taxon>Neopterygii</taxon>
        <taxon>Teleostei</taxon>
        <taxon>Ostariophysi</taxon>
        <taxon>Siluriformes</taxon>
        <taxon>Siluridae</taxon>
        <taxon>Silurus</taxon>
    </lineage>
</organism>
<dbReference type="PROSITE" id="PS50041">
    <property type="entry name" value="C_TYPE_LECTIN_2"/>
    <property type="match status" value="1"/>
</dbReference>
<dbReference type="InterPro" id="IPR050111">
    <property type="entry name" value="C-type_lectin/snaclec_domain"/>
</dbReference>
<dbReference type="CDD" id="cd03590">
    <property type="entry name" value="CLECT_DC-SIGN_like"/>
    <property type="match status" value="1"/>
</dbReference>
<dbReference type="SMART" id="SM00034">
    <property type="entry name" value="CLECT"/>
    <property type="match status" value="1"/>
</dbReference>
<reference evidence="3" key="1">
    <citation type="submission" date="2020-08" db="EMBL/GenBank/DDBJ databases">
        <title>Chromosome-level assembly of Southern catfish (Silurus meridionalis) provides insights into visual adaptation to the nocturnal and benthic lifestyles.</title>
        <authorList>
            <person name="Zhang Y."/>
            <person name="Wang D."/>
            <person name="Peng Z."/>
        </authorList>
    </citation>
    <scope>NUCLEOTIDE SEQUENCE</scope>
    <source>
        <strain evidence="3">SWU-2019-XX</strain>
        <tissue evidence="3">Muscle</tissue>
    </source>
</reference>
<dbReference type="Pfam" id="PF00059">
    <property type="entry name" value="Lectin_C"/>
    <property type="match status" value="1"/>
</dbReference>
<name>A0A8T0A4J5_SILME</name>
<dbReference type="InterPro" id="IPR033989">
    <property type="entry name" value="CD209-like_CTLD"/>
</dbReference>
<dbReference type="SUPFAM" id="SSF56436">
    <property type="entry name" value="C-type lectin-like"/>
    <property type="match status" value="1"/>
</dbReference>
<protein>
    <recommendedName>
        <fullName evidence="2">C-type lectin domain-containing protein</fullName>
    </recommendedName>
</protein>
<dbReference type="EMBL" id="JABFDY010000028">
    <property type="protein sequence ID" value="KAF7686719.1"/>
    <property type="molecule type" value="Genomic_DNA"/>
</dbReference>
<evidence type="ECO:0000313" key="4">
    <source>
        <dbReference type="Proteomes" id="UP000606274"/>
    </source>
</evidence>
<proteinExistence type="predicted"/>
<gene>
    <name evidence="3" type="ORF">HF521_015112</name>
</gene>
<evidence type="ECO:0000313" key="3">
    <source>
        <dbReference type="EMBL" id="KAF7686719.1"/>
    </source>
</evidence>
<dbReference type="InterPro" id="IPR001304">
    <property type="entry name" value="C-type_lectin-like"/>
</dbReference>
<accession>A0A8T0A4J5</accession>
<dbReference type="InterPro" id="IPR016186">
    <property type="entry name" value="C-type_lectin-like/link_sf"/>
</dbReference>
<sequence length="189" mass="22312">MCLLQATLNIVLRLHFTEKFQSNDTRLGEVRGQLQREKDELQERLFNFSTAEDIRMGWVRFGFSIYHMSTEHKNWTQSRDDCAKKNANLVIITSREEQEFIETFRKSKSAWIGLSKQNTEGLWKWVDGTPLKTTFWWIQEPNNFTGDEHCVETGYSPENRRPVDDDLNTWNDNTCSAKIFYICEKTISI</sequence>
<evidence type="ECO:0000259" key="2">
    <source>
        <dbReference type="PROSITE" id="PS50041"/>
    </source>
</evidence>
<dbReference type="AlphaFoldDB" id="A0A8T0A4J5"/>
<dbReference type="InterPro" id="IPR016187">
    <property type="entry name" value="CTDL_fold"/>
</dbReference>
<keyword evidence="1" id="KW-0430">Lectin</keyword>
<keyword evidence="4" id="KW-1185">Reference proteome</keyword>
<feature type="domain" description="C-type lectin" evidence="2">
    <location>
        <begin position="61"/>
        <end position="184"/>
    </location>
</feature>
<dbReference type="Proteomes" id="UP000606274">
    <property type="component" value="Unassembled WGS sequence"/>
</dbReference>
<comment type="caution">
    <text evidence="3">The sequence shown here is derived from an EMBL/GenBank/DDBJ whole genome shotgun (WGS) entry which is preliminary data.</text>
</comment>